<accession>A0ABQ0L4C5</accession>
<sequence length="175" mass="18930">TLFDLRGIVNVGQTCWLISLMQALGAIPGILKLVFSATCANFNQKCLRCCLQTLFACKLIQQGPTVQLTDVLGTAFATIFSLEFKVGVDEDGAIINERAFKLGQQQDVHDGLEQITTALRDIDLVDLGINPKNEASSQNATTPTDTAFKIALLSASYLVLSDLILAPYLHLLALC</sequence>
<evidence type="ECO:0000313" key="1">
    <source>
        <dbReference type="EMBL" id="GAT46009.1"/>
    </source>
</evidence>
<reference evidence="1" key="1">
    <citation type="submission" date="2014-09" db="EMBL/GenBank/DDBJ databases">
        <title>Genome sequence of the luminous mushroom Mycena chlorophos for searching fungal bioluminescence genes.</title>
        <authorList>
            <person name="Tanaka Y."/>
            <person name="Kasuga D."/>
            <person name="Oba Y."/>
            <person name="Hase S."/>
            <person name="Sato K."/>
            <person name="Oba Y."/>
            <person name="Sakakibara Y."/>
        </authorList>
    </citation>
    <scope>NUCLEOTIDE SEQUENCE</scope>
</reference>
<organism evidence="1 2">
    <name type="scientific">Mycena chlorophos</name>
    <name type="common">Agaric fungus</name>
    <name type="synonym">Agaricus chlorophos</name>
    <dbReference type="NCBI Taxonomy" id="658473"/>
    <lineage>
        <taxon>Eukaryota</taxon>
        <taxon>Fungi</taxon>
        <taxon>Dikarya</taxon>
        <taxon>Basidiomycota</taxon>
        <taxon>Agaricomycotina</taxon>
        <taxon>Agaricomycetes</taxon>
        <taxon>Agaricomycetidae</taxon>
        <taxon>Agaricales</taxon>
        <taxon>Marasmiineae</taxon>
        <taxon>Mycenaceae</taxon>
        <taxon>Mycena</taxon>
    </lineage>
</organism>
<keyword evidence="2" id="KW-1185">Reference proteome</keyword>
<name>A0ABQ0L4C5_MYCCL</name>
<evidence type="ECO:0008006" key="3">
    <source>
        <dbReference type="Google" id="ProtNLM"/>
    </source>
</evidence>
<feature type="non-terminal residue" evidence="1">
    <location>
        <position position="1"/>
    </location>
</feature>
<dbReference type="InterPro" id="IPR038765">
    <property type="entry name" value="Papain-like_cys_pep_sf"/>
</dbReference>
<proteinExistence type="predicted"/>
<evidence type="ECO:0000313" key="2">
    <source>
        <dbReference type="Proteomes" id="UP000815677"/>
    </source>
</evidence>
<dbReference type="Proteomes" id="UP000815677">
    <property type="component" value="Unassembled WGS sequence"/>
</dbReference>
<dbReference type="Gene3D" id="3.90.70.10">
    <property type="entry name" value="Cysteine proteinases"/>
    <property type="match status" value="1"/>
</dbReference>
<dbReference type="SUPFAM" id="SSF54001">
    <property type="entry name" value="Cysteine proteinases"/>
    <property type="match status" value="1"/>
</dbReference>
<dbReference type="EMBL" id="DF842076">
    <property type="protein sequence ID" value="GAT46009.1"/>
    <property type="molecule type" value="Genomic_DNA"/>
</dbReference>
<gene>
    <name evidence="1" type="ORF">MCHLO_03556</name>
</gene>
<protein>
    <recommendedName>
        <fullName evidence="3">USP domain-containing protein</fullName>
    </recommendedName>
</protein>